<comment type="caution">
    <text evidence="7">The sequence shown here is derived from an EMBL/GenBank/DDBJ whole genome shotgun (WGS) entry which is preliminary data.</text>
</comment>
<dbReference type="Proteomes" id="UP000822142">
    <property type="component" value="Unassembled WGS sequence"/>
</dbReference>
<dbReference type="Pfam" id="PF00580">
    <property type="entry name" value="UvrD-helicase"/>
    <property type="match status" value="1"/>
</dbReference>
<dbReference type="PROSITE" id="PS51198">
    <property type="entry name" value="UVRD_HELICASE_ATP_BIND"/>
    <property type="match status" value="1"/>
</dbReference>
<evidence type="ECO:0000313" key="7">
    <source>
        <dbReference type="EMBL" id="NSJ86549.1"/>
    </source>
</evidence>
<protein>
    <submittedName>
        <fullName evidence="7">AAA family ATPase</fullName>
    </submittedName>
</protein>
<dbReference type="InterPro" id="IPR027417">
    <property type="entry name" value="P-loop_NTPase"/>
</dbReference>
<feature type="domain" description="UvrD-like helicase ATP-binding" evidence="6">
    <location>
        <begin position="198"/>
        <end position="532"/>
    </location>
</feature>
<evidence type="ECO:0000313" key="8">
    <source>
        <dbReference type="Proteomes" id="UP000822142"/>
    </source>
</evidence>
<evidence type="ECO:0000256" key="4">
    <source>
        <dbReference type="ARBA" id="ARBA00022840"/>
    </source>
</evidence>
<evidence type="ECO:0000256" key="2">
    <source>
        <dbReference type="ARBA" id="ARBA00022801"/>
    </source>
</evidence>
<keyword evidence="3 5" id="KW-0347">Helicase</keyword>
<dbReference type="RefSeq" id="WP_173749562.1">
    <property type="nucleotide sequence ID" value="NZ_JAAITA010000013.1"/>
</dbReference>
<keyword evidence="4 5" id="KW-0067">ATP-binding</keyword>
<dbReference type="InterPro" id="IPR014016">
    <property type="entry name" value="UvrD-like_ATP-bd"/>
</dbReference>
<evidence type="ECO:0000256" key="1">
    <source>
        <dbReference type="ARBA" id="ARBA00022741"/>
    </source>
</evidence>
<feature type="binding site" evidence="5">
    <location>
        <begin position="219"/>
        <end position="226"/>
    </location>
    <ligand>
        <name>ATP</name>
        <dbReference type="ChEBI" id="CHEBI:30616"/>
    </ligand>
</feature>
<keyword evidence="8" id="KW-1185">Reference proteome</keyword>
<dbReference type="SUPFAM" id="SSF52540">
    <property type="entry name" value="P-loop containing nucleoside triphosphate hydrolases"/>
    <property type="match status" value="1"/>
</dbReference>
<dbReference type="InterPro" id="IPR000212">
    <property type="entry name" value="DNA_helicase_UvrD/REP"/>
</dbReference>
<dbReference type="EMBL" id="JAAITA010000013">
    <property type="protein sequence ID" value="NSJ86549.1"/>
    <property type="molecule type" value="Genomic_DNA"/>
</dbReference>
<evidence type="ECO:0000256" key="5">
    <source>
        <dbReference type="PROSITE-ProRule" id="PRU00560"/>
    </source>
</evidence>
<dbReference type="PANTHER" id="PTHR11070">
    <property type="entry name" value="UVRD / RECB / PCRA DNA HELICASE FAMILY MEMBER"/>
    <property type="match status" value="1"/>
</dbReference>
<keyword evidence="2 5" id="KW-0378">Hydrolase</keyword>
<evidence type="ECO:0000259" key="6">
    <source>
        <dbReference type="PROSITE" id="PS51198"/>
    </source>
</evidence>
<keyword evidence="1 5" id="KW-0547">Nucleotide-binding</keyword>
<name>A0ABX2I896_BLAHA</name>
<dbReference type="PANTHER" id="PTHR11070:SF17">
    <property type="entry name" value="DNA HELICASE IV"/>
    <property type="match status" value="1"/>
</dbReference>
<dbReference type="Gene3D" id="3.40.50.300">
    <property type="entry name" value="P-loop containing nucleotide triphosphate hydrolases"/>
    <property type="match status" value="2"/>
</dbReference>
<organism evidence="7 8">
    <name type="scientific">Blautia hansenii</name>
    <name type="common">Ruminococcus hansenii</name>
    <dbReference type="NCBI Taxonomy" id="1322"/>
    <lineage>
        <taxon>Bacteria</taxon>
        <taxon>Bacillati</taxon>
        <taxon>Bacillota</taxon>
        <taxon>Clostridia</taxon>
        <taxon>Lachnospirales</taxon>
        <taxon>Lachnospiraceae</taxon>
        <taxon>Blautia</taxon>
    </lineage>
</organism>
<proteinExistence type="predicted"/>
<reference evidence="7 8" key="1">
    <citation type="journal article" date="2020" name="Cell Host Microbe">
        <title>Functional and Genomic Variation between Human-Derived Isolates of Lachnospiraceae Reveals Inter- and Intra-Species Diversity.</title>
        <authorList>
            <person name="Sorbara M.T."/>
            <person name="Littmann E.R."/>
            <person name="Fontana E."/>
            <person name="Moody T.U."/>
            <person name="Kohout C.E."/>
            <person name="Gjonbalaj M."/>
            <person name="Eaton V."/>
            <person name="Seok R."/>
            <person name="Leiner I.M."/>
            <person name="Pamer E.G."/>
        </authorList>
    </citation>
    <scope>NUCLEOTIDE SEQUENCE [LARGE SCALE GENOMIC DNA]</scope>
    <source>
        <strain evidence="7 8">MSK.15.26</strain>
    </source>
</reference>
<evidence type="ECO:0000256" key="3">
    <source>
        <dbReference type="ARBA" id="ARBA00022806"/>
    </source>
</evidence>
<sequence>MRDGKSYLTFIIEKLQQRLKEVDSSISQGQKEIEGMHEYYWENYTEMDQYGYENFDNQQALLQQVNANQEQLALKHRLERMLNAPFFGRVDFCYEDEDTPESFYIGIGNFSEQTGQVPYIYDWRAPVSSLFYDFDKGPASYEAPAGVLEGEIHSKWQYKIRCGKMIYAFESDIKIDDDILKAELGSNGDVQLKNIVRTIQKEQNAIIRNTKDKILVIQGAAGSGKTSIALHRIAYLLYHDRKHMKSSNILILSPNSVFSDYISHILPELGEENIQEMSFDLFAYRELRDTVIDCEDRYDQIERELSCPDAEAQDRLHRKQSEEFLGLTEVFLANLEDSLMDFHEVSFKGIVKTEAELVNLFYFKFQDLPLLSRMEAILEHFTDEYETLYNRRLSEEEEEKLSQEFMGMYATRDLYVLYSQLLEESGFAPLPHVSYEKRVLAYEDVYPMLYLKYRLYQKKGQKNIKHLVIDEMQDYSFLQYTILAELFPCKMTILGDCAQTMEEQQQDVLKFLPGILGRHTRTIVMNKSYRNTVEIARYANRLAGLTDMELLERHGKEVEEQKFACQEEALKKVLSHLQQESPYETTAVLTMTEQEALMAYQYLKEYFQDISYIDRNSSAFQKGITVTTFYLAKGLEFDRVFALGRKEKNGLLLQAEYICATRALHELYMYES</sequence>
<gene>
    <name evidence="7" type="ORF">G5A70_10300</name>
</gene>
<accession>A0ABX2I896</accession>